<dbReference type="RefSeq" id="XP_001583548.1">
    <property type="nucleotide sequence ID" value="XM_001583498.1"/>
</dbReference>
<feature type="region of interest" description="Disordered" evidence="7">
    <location>
        <begin position="248"/>
        <end position="270"/>
    </location>
</feature>
<dbReference type="GO" id="GO:0006904">
    <property type="term" value="P:vesicle docking involved in exocytosis"/>
    <property type="evidence" value="ECO:0000318"/>
    <property type="project" value="GO_Central"/>
</dbReference>
<evidence type="ECO:0000256" key="6">
    <source>
        <dbReference type="PROSITE-ProRule" id="PRU01006"/>
    </source>
</evidence>
<dbReference type="FunCoup" id="A2DAQ9">
    <property type="interactions" value="315"/>
</dbReference>
<dbReference type="GO" id="GO:0030897">
    <property type="term" value="C:HOPS complex"/>
    <property type="evidence" value="ECO:0000318"/>
    <property type="project" value="GO_Central"/>
</dbReference>
<sequence>MTDPNYREYHLYDVIDNPYPKLMDLDLSKCDTGFGGNFGYIRPSEGAIITNPNSDKSTTLKRQENELFLSIYLAKKKALGLVAVKSTSSRDSFYFILFETGDPQRKVIHVPKEFYPQELIQNQPFILAINKDLSKFAYTMEGRKIIIFQEPYTSKPINVTLQDTITNLLFTVDSNNPQVHAFFVTTAKSIRYYDWADEFNEEPVNRSTMQNVDIGPGMVTLKEDGILLTCTQNKISFYDKYGQLTESGHSNNTQQTAATEKRKRSKQVKTTNGNLSTMVNKLNKQVLGNPLEYTLNAEPNQIHWIGNALLCIFNKSHDSAIRIYNFQPPCIFGKAANGDTVRYVFHEWNSVILVRSNNVITRMVEVDMNDKITTIIQNEQFDVALSIAATHKMGQEYISMIHAKRADSYYAKHKFDKSIDEYIQTIGFLEPSAVITKFIDPQYAEYLVRYLEGLQANRLANKQHTTLLFNCYTKLRKDDKIQKYIENSQKQMQPNYDVATAVEVLNLSAYRKEALEIAKNYGLHMEYCGMLAEDHEYKLIFQHMTTINASEVMSIIKRYGTDMVDSFKDKSDMKKFTEFLADCCCYGCPTNPPPNIEIKKEFVDPEEVMRVFFLKPHILVNFVEKLIESNPSICTKDVWNVAMMSVIFKDKDQERNAIFDKYFNLQQNDQKYDNETLMLFFKSEDYKYGLQRIYMKEDVKFYEEYIKLLRYEQIPKLFAESYPIPIWRQTKALWRYALQYLVEARVKSSKSDIELLTTTIEEMIINIVLARKQAETRVSELYYDTIDIDLKVEQEEDENQTQEKLKMKINKNQKKIYREMEDVNGPIDFLDLLEIIGKDRKLKMYIIKSIARAEFKAKQTRIQKMEKILMQTEYELVDEDTQQLKLTTQHYKANQTRCRKCNGVIDLPAKHFLCGHSYHIECLGENTNMCCECQEHQKNIIQRKLDSLKRSVENYSNPLRIINKSGVDPMFAMSAMLQSDVMSNDALDQIQDVEKVLAEYSKV</sequence>
<feature type="repeat" description="CHCR" evidence="6">
    <location>
        <begin position="422"/>
        <end position="572"/>
    </location>
</feature>
<evidence type="ECO:0000313" key="9">
    <source>
        <dbReference type="Proteomes" id="UP000001542"/>
    </source>
</evidence>
<dbReference type="OrthoDB" id="26184at2759"/>
<dbReference type="eggNOG" id="KOG2114">
    <property type="taxonomic scope" value="Eukaryota"/>
</dbReference>
<dbReference type="GO" id="GO:0008270">
    <property type="term" value="F:zinc ion binding"/>
    <property type="evidence" value="ECO:0007669"/>
    <property type="project" value="UniProtKB-KW"/>
</dbReference>
<dbReference type="InterPro" id="IPR057308">
    <property type="entry name" value="CHCR_PEP5_VPS11"/>
</dbReference>
<dbReference type="PANTHER" id="PTHR23323">
    <property type="entry name" value="VACUOLAR PROTEIN SORTING-ASSOCIATED PROTEIN"/>
    <property type="match status" value="1"/>
</dbReference>
<dbReference type="InterPro" id="IPR000547">
    <property type="entry name" value="Clathrin_H-chain/VPS_repeat"/>
</dbReference>
<dbReference type="GO" id="GO:0006886">
    <property type="term" value="P:intracellular protein transport"/>
    <property type="evidence" value="ECO:0007669"/>
    <property type="project" value="UniProtKB-UniRule"/>
</dbReference>
<dbReference type="EMBL" id="DS113183">
    <property type="protein sequence ID" value="EAY22562.1"/>
    <property type="molecule type" value="Genomic_DNA"/>
</dbReference>
<organism evidence="8 9">
    <name type="scientific">Trichomonas vaginalis (strain ATCC PRA-98 / G3)</name>
    <dbReference type="NCBI Taxonomy" id="412133"/>
    <lineage>
        <taxon>Eukaryota</taxon>
        <taxon>Metamonada</taxon>
        <taxon>Parabasalia</taxon>
        <taxon>Trichomonadida</taxon>
        <taxon>Trichomonadidae</taxon>
        <taxon>Trichomonas</taxon>
    </lineage>
</organism>
<keyword evidence="2" id="KW-0479">Metal-binding</keyword>
<dbReference type="PANTHER" id="PTHR23323:SF24">
    <property type="entry name" value="VACUOLAR PROTEIN SORTING-ASSOCIATED PROTEIN 11 HOMOLOG"/>
    <property type="match status" value="1"/>
</dbReference>
<keyword evidence="3" id="KW-0863">Zinc-finger</keyword>
<evidence type="ECO:0000256" key="5">
    <source>
        <dbReference type="ARBA" id="ARBA00023136"/>
    </source>
</evidence>
<keyword evidence="9" id="KW-1185">Reference proteome</keyword>
<evidence type="ECO:0008006" key="10">
    <source>
        <dbReference type="Google" id="ProtNLM"/>
    </source>
</evidence>
<dbReference type="GO" id="GO:0007033">
    <property type="term" value="P:vacuole organization"/>
    <property type="evidence" value="ECO:0000318"/>
    <property type="project" value="GO_Central"/>
</dbReference>
<evidence type="ECO:0000256" key="4">
    <source>
        <dbReference type="ARBA" id="ARBA00022833"/>
    </source>
</evidence>
<dbReference type="GO" id="GO:0007032">
    <property type="term" value="P:endosome organization"/>
    <property type="evidence" value="ECO:0000318"/>
    <property type="project" value="GO_Central"/>
</dbReference>
<evidence type="ECO:0000256" key="2">
    <source>
        <dbReference type="ARBA" id="ARBA00022723"/>
    </source>
</evidence>
<reference evidence="8" key="2">
    <citation type="journal article" date="2007" name="Science">
        <title>Draft genome sequence of the sexually transmitted pathogen Trichomonas vaginalis.</title>
        <authorList>
            <person name="Carlton J.M."/>
            <person name="Hirt R.P."/>
            <person name="Silva J.C."/>
            <person name="Delcher A.L."/>
            <person name="Schatz M."/>
            <person name="Zhao Q."/>
            <person name="Wortman J.R."/>
            <person name="Bidwell S.L."/>
            <person name="Alsmark U.C.M."/>
            <person name="Besteiro S."/>
            <person name="Sicheritz-Ponten T."/>
            <person name="Noel C.J."/>
            <person name="Dacks J.B."/>
            <person name="Foster P.G."/>
            <person name="Simillion C."/>
            <person name="Van de Peer Y."/>
            <person name="Miranda-Saavedra D."/>
            <person name="Barton G.J."/>
            <person name="Westrop G.D."/>
            <person name="Mueller S."/>
            <person name="Dessi D."/>
            <person name="Fiori P.L."/>
            <person name="Ren Q."/>
            <person name="Paulsen I."/>
            <person name="Zhang H."/>
            <person name="Bastida-Corcuera F.D."/>
            <person name="Simoes-Barbosa A."/>
            <person name="Brown M.T."/>
            <person name="Hayes R.D."/>
            <person name="Mukherjee M."/>
            <person name="Okumura C.Y."/>
            <person name="Schneider R."/>
            <person name="Smith A.J."/>
            <person name="Vanacova S."/>
            <person name="Villalvazo M."/>
            <person name="Haas B.J."/>
            <person name="Pertea M."/>
            <person name="Feldblyum T.V."/>
            <person name="Utterback T.R."/>
            <person name="Shu C.L."/>
            <person name="Osoegawa K."/>
            <person name="de Jong P.J."/>
            <person name="Hrdy I."/>
            <person name="Horvathova L."/>
            <person name="Zubacova Z."/>
            <person name="Dolezal P."/>
            <person name="Malik S.B."/>
            <person name="Logsdon J.M. Jr."/>
            <person name="Henze K."/>
            <person name="Gupta A."/>
            <person name="Wang C.C."/>
            <person name="Dunne R.L."/>
            <person name="Upcroft J.A."/>
            <person name="Upcroft P."/>
            <person name="White O."/>
            <person name="Salzberg S.L."/>
            <person name="Tang P."/>
            <person name="Chiu C.-H."/>
            <person name="Lee Y.-S."/>
            <person name="Embley T.M."/>
            <person name="Coombs G.H."/>
            <person name="Mottram J.C."/>
            <person name="Tachezy J."/>
            <person name="Fraser-Liggett C.M."/>
            <person name="Johnson P.J."/>
        </authorList>
    </citation>
    <scope>NUCLEOTIDE SEQUENCE [LARGE SCALE GENOMIC DNA]</scope>
    <source>
        <strain evidence="8">G3</strain>
    </source>
</reference>
<dbReference type="GO" id="GO:0048284">
    <property type="term" value="P:organelle fusion"/>
    <property type="evidence" value="ECO:0000318"/>
    <property type="project" value="GO_Central"/>
</dbReference>
<dbReference type="VEuPathDB" id="TrichDB:TVAGG3_0812290"/>
<name>A2DAQ9_TRIV3</name>
<dbReference type="InParanoid" id="A2DAQ9"/>
<comment type="subcellular location">
    <subcellularLocation>
        <location evidence="1">Endomembrane system</location>
        <topology evidence="1">Peripheral membrane protein</topology>
    </subcellularLocation>
</comment>
<evidence type="ECO:0000256" key="1">
    <source>
        <dbReference type="ARBA" id="ARBA00004184"/>
    </source>
</evidence>
<gene>
    <name evidence="8" type="ORF">TVAG_035860</name>
</gene>
<dbReference type="PROSITE" id="PS50236">
    <property type="entry name" value="CHCR"/>
    <property type="match status" value="1"/>
</dbReference>
<dbReference type="Pfam" id="PF23356">
    <property type="entry name" value="TPR_PEP5_VPS11"/>
    <property type="match status" value="1"/>
</dbReference>
<dbReference type="GO" id="GO:0005768">
    <property type="term" value="C:endosome"/>
    <property type="evidence" value="ECO:0000318"/>
    <property type="project" value="GO_Central"/>
</dbReference>
<dbReference type="KEGG" id="tva:5468118"/>
<keyword evidence="5" id="KW-0472">Membrane</keyword>
<accession>A2DAQ9</accession>
<evidence type="ECO:0000313" key="8">
    <source>
        <dbReference type="EMBL" id="EAY22562.1"/>
    </source>
</evidence>
<dbReference type="VEuPathDB" id="TrichDB:TVAG_035860"/>
<evidence type="ECO:0000256" key="3">
    <source>
        <dbReference type="ARBA" id="ARBA00022771"/>
    </source>
</evidence>
<evidence type="ECO:0000256" key="7">
    <source>
        <dbReference type="SAM" id="MobiDB-lite"/>
    </source>
</evidence>
<feature type="compositionally biased region" description="Polar residues" evidence="7">
    <location>
        <begin position="248"/>
        <end position="258"/>
    </location>
</feature>
<proteinExistence type="predicted"/>
<dbReference type="AlphaFoldDB" id="A2DAQ9"/>
<dbReference type="Proteomes" id="UP000001542">
    <property type="component" value="Unassembled WGS sequence"/>
</dbReference>
<keyword evidence="4" id="KW-0862">Zinc</keyword>
<dbReference type="STRING" id="5722.A2DAQ9"/>
<dbReference type="GO" id="GO:0030674">
    <property type="term" value="F:protein-macromolecule adaptor activity"/>
    <property type="evidence" value="ECO:0000318"/>
    <property type="project" value="GO_Central"/>
</dbReference>
<reference evidence="8" key="1">
    <citation type="submission" date="2006-10" db="EMBL/GenBank/DDBJ databases">
        <authorList>
            <person name="Amadeo P."/>
            <person name="Zhao Q."/>
            <person name="Wortman J."/>
            <person name="Fraser-Liggett C."/>
            <person name="Carlton J."/>
        </authorList>
    </citation>
    <scope>NUCLEOTIDE SEQUENCE</scope>
    <source>
        <strain evidence="8">G3</strain>
    </source>
</reference>
<dbReference type="CDD" id="cd16688">
    <property type="entry name" value="RING-H2_Vps11"/>
    <property type="match status" value="1"/>
</dbReference>
<protein>
    <recommendedName>
        <fullName evidence="10">RING-type domain-containing protein</fullName>
    </recommendedName>
</protein>